<accession>A0A212J2H1</accession>
<protein>
    <recommendedName>
        <fullName evidence="1">Methyltransferase type 11 domain-containing protein</fullName>
    </recommendedName>
</protein>
<evidence type="ECO:0000259" key="1">
    <source>
        <dbReference type="Pfam" id="PF08241"/>
    </source>
</evidence>
<organism evidence="2">
    <name type="scientific">uncultured Desulfovibrio sp</name>
    <dbReference type="NCBI Taxonomy" id="167968"/>
    <lineage>
        <taxon>Bacteria</taxon>
        <taxon>Pseudomonadati</taxon>
        <taxon>Thermodesulfobacteriota</taxon>
        <taxon>Desulfovibrionia</taxon>
        <taxon>Desulfovibrionales</taxon>
        <taxon>Desulfovibrionaceae</taxon>
        <taxon>Desulfovibrio</taxon>
        <taxon>environmental samples</taxon>
    </lineage>
</organism>
<dbReference type="Gene3D" id="3.40.50.150">
    <property type="entry name" value="Vaccinia Virus protein VP39"/>
    <property type="match status" value="1"/>
</dbReference>
<proteinExistence type="predicted"/>
<dbReference type="EMBL" id="FLUP01000001">
    <property type="protein sequence ID" value="SBV93610.1"/>
    <property type="molecule type" value="Genomic_DNA"/>
</dbReference>
<feature type="domain" description="Methyltransferase type 11" evidence="1">
    <location>
        <begin position="36"/>
        <end position="121"/>
    </location>
</feature>
<dbReference type="RefSeq" id="WP_227117638.1">
    <property type="nucleotide sequence ID" value="NZ_LT598928.1"/>
</dbReference>
<evidence type="ECO:0000313" key="2">
    <source>
        <dbReference type="EMBL" id="SBV93610.1"/>
    </source>
</evidence>
<dbReference type="AlphaFoldDB" id="A0A212J2H1"/>
<dbReference type="InterPro" id="IPR029063">
    <property type="entry name" value="SAM-dependent_MTases_sf"/>
</dbReference>
<dbReference type="Pfam" id="PF08241">
    <property type="entry name" value="Methyltransf_11"/>
    <property type="match status" value="1"/>
</dbReference>
<sequence length="253" mass="28237">MDDRQSNITGQYALHMQKQLVQHCLAPWPRRGRTLLEVNCGRGELLPLLWEYGFDMTATEHNPELRAEASRMADRAEVLAAADDHLPFDDDEFDWVVLHLASPSTESTRKAIAESLRVASAGLALTFWNSASLPFMLHLLGGRKTAWHGPTFCWWQIWRTLRSLSAGRISGASVLAGPQGTWNASCALSGCNRVLPWLPMGAWGIIRIDMAKSRPVTPLPLRLGRRRLRRAEPVLECGHKSQAKAADTERKAP</sequence>
<gene>
    <name evidence="2" type="ORF">KM92DES2_10425</name>
</gene>
<dbReference type="InterPro" id="IPR013216">
    <property type="entry name" value="Methyltransf_11"/>
</dbReference>
<name>A0A212J2H1_9BACT</name>
<reference evidence="2" key="1">
    <citation type="submission" date="2016-04" db="EMBL/GenBank/DDBJ databases">
        <authorList>
            <person name="Evans L.H."/>
            <person name="Alamgir A."/>
            <person name="Owens N."/>
            <person name="Weber N.D."/>
            <person name="Virtaneva K."/>
            <person name="Barbian K."/>
            <person name="Babar A."/>
            <person name="Rosenke K."/>
        </authorList>
    </citation>
    <scope>NUCLEOTIDE SEQUENCE</scope>
    <source>
        <strain evidence="2">92-2</strain>
    </source>
</reference>
<dbReference type="SUPFAM" id="SSF53335">
    <property type="entry name" value="S-adenosyl-L-methionine-dependent methyltransferases"/>
    <property type="match status" value="1"/>
</dbReference>
<dbReference type="GO" id="GO:0008757">
    <property type="term" value="F:S-adenosylmethionine-dependent methyltransferase activity"/>
    <property type="evidence" value="ECO:0007669"/>
    <property type="project" value="InterPro"/>
</dbReference>